<comment type="cofactor">
    <cofactor evidence="1">
        <name>Mg(2+)</name>
        <dbReference type="ChEBI" id="CHEBI:18420"/>
    </cofactor>
</comment>
<name>A3TY30_PSEBH</name>
<dbReference type="RefSeq" id="WP_009806818.1">
    <property type="nucleotide sequence ID" value="NZ_CH724131.1"/>
</dbReference>
<gene>
    <name evidence="4" type="ORF">OB2597_13008</name>
</gene>
<dbReference type="CDD" id="cd04680">
    <property type="entry name" value="NUDIX_Hydrolase"/>
    <property type="match status" value="1"/>
</dbReference>
<dbReference type="STRING" id="252305.OB2597_13008"/>
<evidence type="ECO:0000313" key="5">
    <source>
        <dbReference type="Proteomes" id="UP000004318"/>
    </source>
</evidence>
<evidence type="ECO:0000256" key="2">
    <source>
        <dbReference type="ARBA" id="ARBA00022801"/>
    </source>
</evidence>
<dbReference type="EMBL" id="AAMO01000005">
    <property type="protein sequence ID" value="EAQ03064.1"/>
    <property type="molecule type" value="Genomic_DNA"/>
</dbReference>
<dbReference type="GO" id="GO:0016787">
    <property type="term" value="F:hydrolase activity"/>
    <property type="evidence" value="ECO:0007669"/>
    <property type="project" value="UniProtKB-KW"/>
</dbReference>
<accession>A3TY30</accession>
<dbReference type="Gene3D" id="3.90.79.10">
    <property type="entry name" value="Nucleoside Triphosphate Pyrophosphohydrolase"/>
    <property type="match status" value="1"/>
</dbReference>
<evidence type="ECO:0000259" key="3">
    <source>
        <dbReference type="PROSITE" id="PS51462"/>
    </source>
</evidence>
<dbReference type="InterPro" id="IPR015797">
    <property type="entry name" value="NUDIX_hydrolase-like_dom_sf"/>
</dbReference>
<comment type="caution">
    <text evidence="4">The sequence shown here is derived from an EMBL/GenBank/DDBJ whole genome shotgun (WGS) entry which is preliminary data.</text>
</comment>
<organism evidence="4 5">
    <name type="scientific">Pseudooceanicola batsensis (strain ATCC BAA-863 / DSM 15984 / KCTC 12145 / HTCC2597)</name>
    <name type="common">Oceanicola batsensis</name>
    <dbReference type="NCBI Taxonomy" id="252305"/>
    <lineage>
        <taxon>Bacteria</taxon>
        <taxon>Pseudomonadati</taxon>
        <taxon>Pseudomonadota</taxon>
        <taxon>Alphaproteobacteria</taxon>
        <taxon>Rhodobacterales</taxon>
        <taxon>Paracoccaceae</taxon>
        <taxon>Pseudooceanicola</taxon>
    </lineage>
</organism>
<dbReference type="PANTHER" id="PTHR43046">
    <property type="entry name" value="GDP-MANNOSE MANNOSYL HYDROLASE"/>
    <property type="match status" value="1"/>
</dbReference>
<dbReference type="PROSITE" id="PS51462">
    <property type="entry name" value="NUDIX"/>
    <property type="match status" value="1"/>
</dbReference>
<dbReference type="InterPro" id="IPR000086">
    <property type="entry name" value="NUDIX_hydrolase_dom"/>
</dbReference>
<dbReference type="PANTHER" id="PTHR43046:SF14">
    <property type="entry name" value="MUTT_NUDIX FAMILY PROTEIN"/>
    <property type="match status" value="1"/>
</dbReference>
<dbReference type="PRINTS" id="PR00502">
    <property type="entry name" value="NUDIXFAMILY"/>
</dbReference>
<keyword evidence="2" id="KW-0378">Hydrolase</keyword>
<evidence type="ECO:0000313" key="4">
    <source>
        <dbReference type="EMBL" id="EAQ03064.1"/>
    </source>
</evidence>
<sequence>MIARILHVFFRLLRPKTLGVRCVVITGDKRVLLVRHTYVPGWYLPGGGVERGETIHETARREVEQETGVKLLGKLSLHGVFCQRPRFPQDHVAVMVPEEFLIGEHEGSREIAEVAFYPLDSLPEDMDPGCRRRIAEVRDGKPLAETW</sequence>
<dbReference type="eggNOG" id="COG1051">
    <property type="taxonomic scope" value="Bacteria"/>
</dbReference>
<dbReference type="OrthoDB" id="9800065at2"/>
<dbReference type="SUPFAM" id="SSF55811">
    <property type="entry name" value="Nudix"/>
    <property type="match status" value="1"/>
</dbReference>
<evidence type="ECO:0000256" key="1">
    <source>
        <dbReference type="ARBA" id="ARBA00001946"/>
    </source>
</evidence>
<dbReference type="InterPro" id="IPR020476">
    <property type="entry name" value="Nudix_hydrolase"/>
</dbReference>
<reference evidence="4 5" key="1">
    <citation type="journal article" date="2010" name="J. Bacteriol.">
        <title>Genome sequences of Oceanicola granulosus HTCC2516(T) and Oceanicola batsensis HTCC2597(TDelta).</title>
        <authorList>
            <person name="Thrash J.C."/>
            <person name="Cho J.C."/>
            <person name="Vergin K.L."/>
            <person name="Giovannoni S.J."/>
        </authorList>
    </citation>
    <scope>NUCLEOTIDE SEQUENCE [LARGE SCALE GENOMIC DNA]</scope>
    <source>
        <strain evidence="5">ATCC BAA-863 / DSM 15984 / KCTC 12145 / HTCC2597</strain>
    </source>
</reference>
<feature type="domain" description="Nudix hydrolase" evidence="3">
    <location>
        <begin position="15"/>
        <end position="139"/>
    </location>
</feature>
<keyword evidence="5" id="KW-1185">Reference proteome</keyword>
<dbReference type="Pfam" id="PF00293">
    <property type="entry name" value="NUDIX"/>
    <property type="match status" value="1"/>
</dbReference>
<dbReference type="Proteomes" id="UP000004318">
    <property type="component" value="Unassembled WGS sequence"/>
</dbReference>
<dbReference type="AlphaFoldDB" id="A3TY30"/>
<protein>
    <recommendedName>
        <fullName evidence="3">Nudix hydrolase domain-containing protein</fullName>
    </recommendedName>
</protein>
<dbReference type="HOGENOM" id="CLU_037162_10_1_5"/>
<proteinExistence type="predicted"/>